<comment type="subunit">
    <text evidence="5 7">Monomer.</text>
</comment>
<dbReference type="EC" id="2.7.4.3" evidence="5 7"/>
<evidence type="ECO:0000256" key="2">
    <source>
        <dbReference type="ARBA" id="ARBA00022727"/>
    </source>
</evidence>
<dbReference type="HAMAP" id="MF_00235">
    <property type="entry name" value="Adenylate_kinase_Adk"/>
    <property type="match status" value="1"/>
</dbReference>
<dbReference type="GO" id="GO:0016301">
    <property type="term" value="F:kinase activity"/>
    <property type="evidence" value="ECO:0007669"/>
    <property type="project" value="UniProtKB-KW"/>
</dbReference>
<dbReference type="Pfam" id="PF00406">
    <property type="entry name" value="ADK"/>
    <property type="match status" value="1"/>
</dbReference>
<feature type="binding site" evidence="5">
    <location>
        <position position="36"/>
    </location>
    <ligand>
        <name>AMP</name>
        <dbReference type="ChEBI" id="CHEBI:456215"/>
    </ligand>
</feature>
<dbReference type="PRINTS" id="PR00094">
    <property type="entry name" value="ADENYLTKNASE"/>
</dbReference>
<dbReference type="PANTHER" id="PTHR23359">
    <property type="entry name" value="NUCLEOTIDE KINASE"/>
    <property type="match status" value="1"/>
</dbReference>
<dbReference type="CDD" id="cd01428">
    <property type="entry name" value="ADK"/>
    <property type="match status" value="1"/>
</dbReference>
<feature type="binding site" evidence="5">
    <location>
        <position position="173"/>
    </location>
    <ligand>
        <name>ATP</name>
        <dbReference type="ChEBI" id="CHEBI:30616"/>
    </ligand>
</feature>
<keyword evidence="5" id="KW-0963">Cytoplasm</keyword>
<reference evidence="9" key="1">
    <citation type="journal article" date="2019" name="Int. J. Syst. Evol. Microbiol.">
        <title>The Global Catalogue of Microorganisms (GCM) 10K type strain sequencing project: providing services to taxonomists for standard genome sequencing and annotation.</title>
        <authorList>
            <consortium name="The Broad Institute Genomics Platform"/>
            <consortium name="The Broad Institute Genome Sequencing Center for Infectious Disease"/>
            <person name="Wu L."/>
            <person name="Ma J."/>
        </authorList>
    </citation>
    <scope>NUCLEOTIDE SEQUENCE [LARGE SCALE GENOMIC DNA]</scope>
    <source>
        <strain evidence="9">JCM 17441</strain>
    </source>
</reference>
<keyword evidence="5 7" id="KW-0067">ATP-binding</keyword>
<gene>
    <name evidence="5" type="primary">adk</name>
    <name evidence="8" type="ORF">GCM10022255_102820</name>
</gene>
<keyword evidence="9" id="KW-1185">Reference proteome</keyword>
<feature type="binding site" evidence="5">
    <location>
        <position position="93"/>
    </location>
    <ligand>
        <name>AMP</name>
        <dbReference type="ChEBI" id="CHEBI:456215"/>
    </ligand>
</feature>
<evidence type="ECO:0000256" key="4">
    <source>
        <dbReference type="ARBA" id="ARBA00022777"/>
    </source>
</evidence>
<evidence type="ECO:0000256" key="7">
    <source>
        <dbReference type="RuleBase" id="RU003331"/>
    </source>
</evidence>
<feature type="binding site" evidence="5">
    <location>
        <position position="145"/>
    </location>
    <ligand>
        <name>AMP</name>
        <dbReference type="ChEBI" id="CHEBI:456215"/>
    </ligand>
</feature>
<feature type="binding site" evidence="5">
    <location>
        <position position="128"/>
    </location>
    <ligand>
        <name>ATP</name>
        <dbReference type="ChEBI" id="CHEBI:30616"/>
    </ligand>
</feature>
<comment type="pathway">
    <text evidence="5">Purine metabolism; AMP biosynthesis via salvage pathway; AMP from ADP: step 1/1.</text>
</comment>
<comment type="caution">
    <text evidence="5">Lacks conserved residue(s) required for the propagation of feature annotation.</text>
</comment>
<keyword evidence="4 5" id="KW-0418">Kinase</keyword>
<comment type="subcellular location">
    <subcellularLocation>
        <location evidence="5 7">Cytoplasm</location>
    </subcellularLocation>
</comment>
<keyword evidence="3 5" id="KW-0547">Nucleotide-binding</keyword>
<sequence>MRILMIAPPGAGKGTQGALIAAHFDIPCIVIGEKLRDHVARQTDLGQAVESHLSRGELVPDEIVMDLVHEGYIAAKSAGGEYVVDGVPRTLAQARAMYVTGVELKMTANIALHLAADDKEVTRRLLARAVVERRSDDTEDVIRQRLELYHQVTHPILAWYADRGILVSVDAMRPASRVGREIIVALEAMRPLVDYVPEHLRRPVDLTGLDAAFGHAPSLL</sequence>
<dbReference type="InterPro" id="IPR000850">
    <property type="entry name" value="Adenylat/UMP-CMP_kin"/>
</dbReference>
<evidence type="ECO:0000313" key="9">
    <source>
        <dbReference type="Proteomes" id="UP001500620"/>
    </source>
</evidence>
<evidence type="ECO:0000313" key="8">
    <source>
        <dbReference type="EMBL" id="GAA4262924.1"/>
    </source>
</evidence>
<dbReference type="Gene3D" id="3.40.50.300">
    <property type="entry name" value="P-loop containing nucleotide triphosphate hydrolases"/>
    <property type="match status" value="1"/>
</dbReference>
<dbReference type="SUPFAM" id="SSF52540">
    <property type="entry name" value="P-loop containing nucleoside triphosphate hydrolases"/>
    <property type="match status" value="1"/>
</dbReference>
<feature type="region of interest" description="NMP" evidence="5">
    <location>
        <begin position="30"/>
        <end position="59"/>
    </location>
</feature>
<feature type="binding site" evidence="5">
    <location>
        <begin position="10"/>
        <end position="15"/>
    </location>
    <ligand>
        <name>ATP</name>
        <dbReference type="ChEBI" id="CHEBI:30616"/>
    </ligand>
</feature>
<accession>A0ABP8DSK4</accession>
<dbReference type="Proteomes" id="UP001500620">
    <property type="component" value="Unassembled WGS sequence"/>
</dbReference>
<evidence type="ECO:0000256" key="6">
    <source>
        <dbReference type="RuleBase" id="RU003330"/>
    </source>
</evidence>
<keyword evidence="1 5" id="KW-0808">Transferase</keyword>
<comment type="function">
    <text evidence="5">Catalyzes the reversible transfer of the terminal phosphate group between ATP and AMP. Plays an important role in cellular energy homeostasis and in adenine nucleotide metabolism.</text>
</comment>
<proteinExistence type="inferred from homology"/>
<feature type="binding site" evidence="5">
    <location>
        <begin position="57"/>
        <end position="59"/>
    </location>
    <ligand>
        <name>AMP</name>
        <dbReference type="ChEBI" id="CHEBI:456215"/>
    </ligand>
</feature>
<comment type="caution">
    <text evidence="8">The sequence shown here is derived from an EMBL/GenBank/DDBJ whole genome shotgun (WGS) entry which is preliminary data.</text>
</comment>
<comment type="catalytic activity">
    <reaction evidence="5 7">
        <text>AMP + ATP = 2 ADP</text>
        <dbReference type="Rhea" id="RHEA:12973"/>
        <dbReference type="ChEBI" id="CHEBI:30616"/>
        <dbReference type="ChEBI" id="CHEBI:456215"/>
        <dbReference type="ChEBI" id="CHEBI:456216"/>
        <dbReference type="EC" id="2.7.4.3"/>
    </reaction>
</comment>
<evidence type="ECO:0000256" key="5">
    <source>
        <dbReference type="HAMAP-Rule" id="MF_00235"/>
    </source>
</evidence>
<evidence type="ECO:0000256" key="1">
    <source>
        <dbReference type="ARBA" id="ARBA00022679"/>
    </source>
</evidence>
<keyword evidence="2 5" id="KW-0545">Nucleotide biosynthesis</keyword>
<evidence type="ECO:0000256" key="3">
    <source>
        <dbReference type="ARBA" id="ARBA00022741"/>
    </source>
</evidence>
<protein>
    <recommendedName>
        <fullName evidence="5 7">Adenylate kinase</fullName>
        <shortName evidence="5">AK</shortName>
        <ecNumber evidence="5 7">2.7.4.3</ecNumber>
    </recommendedName>
    <alternativeName>
        <fullName evidence="5">ATP-AMP transphosphorylase</fullName>
    </alternativeName>
    <alternativeName>
        <fullName evidence="5">ATP:AMP phosphotransferase</fullName>
    </alternativeName>
    <alternativeName>
        <fullName evidence="5">Adenylate monophosphate kinase</fullName>
    </alternativeName>
</protein>
<comment type="similarity">
    <text evidence="5 6">Belongs to the adenylate kinase family.</text>
</comment>
<comment type="domain">
    <text evidence="5">Consists of three domains, a large central CORE domain and two small peripheral domains, NMPbind and LID, which undergo movements during catalysis. The LID domain closes over the site of phosphoryl transfer upon ATP binding. Assembling and dissambling the active center during each catalytic cycle provides an effective means to prevent ATP hydrolysis.</text>
</comment>
<dbReference type="EMBL" id="BAABAT010000057">
    <property type="protein sequence ID" value="GAA4262924.1"/>
    <property type="molecule type" value="Genomic_DNA"/>
</dbReference>
<feature type="binding site" evidence="5">
    <location>
        <position position="134"/>
    </location>
    <ligand>
        <name>AMP</name>
        <dbReference type="ChEBI" id="CHEBI:456215"/>
    </ligand>
</feature>
<organism evidence="8 9">
    <name type="scientific">Dactylosporangium darangshiense</name>
    <dbReference type="NCBI Taxonomy" id="579108"/>
    <lineage>
        <taxon>Bacteria</taxon>
        <taxon>Bacillati</taxon>
        <taxon>Actinomycetota</taxon>
        <taxon>Actinomycetes</taxon>
        <taxon>Micromonosporales</taxon>
        <taxon>Micromonosporaceae</taxon>
        <taxon>Dactylosporangium</taxon>
    </lineage>
</organism>
<name>A0ABP8DSK4_9ACTN</name>
<dbReference type="InterPro" id="IPR027417">
    <property type="entry name" value="P-loop_NTPase"/>
</dbReference>